<keyword evidence="2" id="KW-0479">Metal-binding</keyword>
<dbReference type="InterPro" id="IPR052035">
    <property type="entry name" value="ZnF_BED_domain_contain"/>
</dbReference>
<sequence>MGNFNIQQFRQATVLCLLDNNLPIELLAMPSFREMMNFTNPEAEAALWLAGSHTGEAVASTIVKTLGEYGIISDKLGYFVLDNATNNDPAIAALAHVYDFDATHRRLRCGPHTLNLIGQAIMFGKDREAYNNAVEQLDHEELCLREWRKDGPLGVLINVINYIKTPQQYELFREFQRATNAELPAGERLRPYEQVDFNHTDAPEDHLHINLRTAWSKAKKYYDKLDRSPAYYAAVCLHPHYKYSCENSWADKPEWLTAANAGFQRLWQTYKPQRHQAASVRGSLVSLATYLNLKDELLATIAEYTRSTLERRREEIKTLVTRTASKPVTIAPKLHCFVGDNASNNDNALIQGLSIHNEINLTSNNRIRCVGHIINLVVKAMLYGKGVSRFEAQLAAASPAEQYEILIPWSFCVSHKRRELLLSLQKEPRDEDDLYTYNTLQLRQDGGVRYHSVYYMLLRCLELHNPITRFMTRLQQRHSQRPDDEYNPLTDELSSEKWEGVDQLVDFLQAPMEMTKRLEGNNSASGFGSLWQTLTNLQALWKLYSSTKAGFNDLDNSDSDYFIAAVKRGLEKLSSYLGKLIMEPEGAKEYANRVFRQYIAKEMDDDDTALPLPRRMVPGGNADLYSQTMAVELMFLTGSKSHKRQKHTTQLGEYSDHLRDDPMSANEQQSALLHDPWRWWLNIGPNKYPVVFKIPTDYLSIPATNCECERSFSTARRTITSARNSLSAATIEALQLQKNWLRHGIVDSEVQKLQQ</sequence>
<keyword evidence="4" id="KW-0862">Zinc</keyword>
<name>A0A364MRS6_STELY</name>
<dbReference type="EMBL" id="QGDH01000449">
    <property type="protein sequence ID" value="RAQ99970.1"/>
    <property type="molecule type" value="Genomic_DNA"/>
</dbReference>
<evidence type="ECO:0000313" key="7">
    <source>
        <dbReference type="EMBL" id="RAQ99970.1"/>
    </source>
</evidence>
<evidence type="ECO:0000256" key="3">
    <source>
        <dbReference type="ARBA" id="ARBA00022771"/>
    </source>
</evidence>
<dbReference type="Proteomes" id="UP000249619">
    <property type="component" value="Unassembled WGS sequence"/>
</dbReference>
<evidence type="ECO:0000256" key="5">
    <source>
        <dbReference type="ARBA" id="ARBA00023242"/>
    </source>
</evidence>
<dbReference type="Pfam" id="PF05699">
    <property type="entry name" value="Dimer_Tnp_hAT"/>
    <property type="match status" value="1"/>
</dbReference>
<dbReference type="OrthoDB" id="3944237at2759"/>
<evidence type="ECO:0000256" key="1">
    <source>
        <dbReference type="ARBA" id="ARBA00004123"/>
    </source>
</evidence>
<dbReference type="GO" id="GO:0046983">
    <property type="term" value="F:protein dimerization activity"/>
    <property type="evidence" value="ECO:0007669"/>
    <property type="project" value="InterPro"/>
</dbReference>
<keyword evidence="8" id="KW-1185">Reference proteome</keyword>
<keyword evidence="3" id="KW-0863">Zinc-finger</keyword>
<gene>
    <name evidence="7" type="ORF">DDE83_009164</name>
</gene>
<dbReference type="PANTHER" id="PTHR46481:SF10">
    <property type="entry name" value="ZINC FINGER BED DOMAIN-CONTAINING PROTEIN 39"/>
    <property type="match status" value="1"/>
</dbReference>
<dbReference type="InterPro" id="IPR008906">
    <property type="entry name" value="HATC_C_dom"/>
</dbReference>
<dbReference type="PANTHER" id="PTHR46481">
    <property type="entry name" value="ZINC FINGER BED DOMAIN-CONTAINING PROTEIN 4"/>
    <property type="match status" value="1"/>
</dbReference>
<evidence type="ECO:0000256" key="2">
    <source>
        <dbReference type="ARBA" id="ARBA00022723"/>
    </source>
</evidence>
<proteinExistence type="predicted"/>
<feature type="domain" description="HAT C-terminal dimerisation" evidence="6">
    <location>
        <begin position="674"/>
        <end position="741"/>
    </location>
</feature>
<dbReference type="AlphaFoldDB" id="A0A364MRS6"/>
<comment type="subcellular location">
    <subcellularLocation>
        <location evidence="1">Nucleus</location>
    </subcellularLocation>
</comment>
<accession>A0A364MRS6</accession>
<dbReference type="GO" id="GO:0008270">
    <property type="term" value="F:zinc ion binding"/>
    <property type="evidence" value="ECO:0007669"/>
    <property type="project" value="UniProtKB-KW"/>
</dbReference>
<comment type="caution">
    <text evidence="7">The sequence shown here is derived from an EMBL/GenBank/DDBJ whole genome shotgun (WGS) entry which is preliminary data.</text>
</comment>
<evidence type="ECO:0000313" key="8">
    <source>
        <dbReference type="Proteomes" id="UP000249619"/>
    </source>
</evidence>
<dbReference type="InterPro" id="IPR012337">
    <property type="entry name" value="RNaseH-like_sf"/>
</dbReference>
<dbReference type="SUPFAM" id="SSF53098">
    <property type="entry name" value="Ribonuclease H-like"/>
    <property type="match status" value="2"/>
</dbReference>
<keyword evidence="5" id="KW-0539">Nucleus</keyword>
<protein>
    <submittedName>
        <fullName evidence="7">Transposase-like protein</fullName>
    </submittedName>
</protein>
<organism evidence="7 8">
    <name type="scientific">Stemphylium lycopersici</name>
    <name type="common">Tomato gray leaf spot disease fungus</name>
    <name type="synonym">Thyrospora lycopersici</name>
    <dbReference type="NCBI Taxonomy" id="183478"/>
    <lineage>
        <taxon>Eukaryota</taxon>
        <taxon>Fungi</taxon>
        <taxon>Dikarya</taxon>
        <taxon>Ascomycota</taxon>
        <taxon>Pezizomycotina</taxon>
        <taxon>Dothideomycetes</taxon>
        <taxon>Pleosporomycetidae</taxon>
        <taxon>Pleosporales</taxon>
        <taxon>Pleosporineae</taxon>
        <taxon>Pleosporaceae</taxon>
        <taxon>Stemphylium</taxon>
    </lineage>
</organism>
<dbReference type="GO" id="GO:0005634">
    <property type="term" value="C:nucleus"/>
    <property type="evidence" value="ECO:0007669"/>
    <property type="project" value="UniProtKB-SubCell"/>
</dbReference>
<evidence type="ECO:0000256" key="4">
    <source>
        <dbReference type="ARBA" id="ARBA00022833"/>
    </source>
</evidence>
<evidence type="ECO:0000259" key="6">
    <source>
        <dbReference type="Pfam" id="PF05699"/>
    </source>
</evidence>
<reference evidence="8" key="1">
    <citation type="submission" date="2018-05" db="EMBL/GenBank/DDBJ databases">
        <title>Draft genome sequence of Stemphylium lycopersici strain CIDEFI 213.</title>
        <authorList>
            <person name="Medina R."/>
            <person name="Franco M.E.E."/>
            <person name="Lucentini C.G."/>
            <person name="Saparrat M.C.N."/>
            <person name="Balatti P.A."/>
        </authorList>
    </citation>
    <scope>NUCLEOTIDE SEQUENCE [LARGE SCALE GENOMIC DNA]</scope>
    <source>
        <strain evidence="8">CIDEFI 213</strain>
    </source>
</reference>